<sequence length="401" mass="47541">MFVTRLEHTTQFLPQACKLEDEVLVLYVIYLNGFDYTLPRFVKREVQVNADGFVRFDYNIKIFDFARFTDMTQTTPEDIDDYINLTRINSLSDHDLKMLQLVCRDRWYKGDVARLRRILQQKDVDDLVKFVCNVMWERAYEDHYTLGQQLSIRITTKLIQSGLDFKHQPDTTAPVSVRGWEDATFEKYLQSITSISEVIKRHVFSKKYICLEVAASYWSDAVESLQQENFRIILNSKTPYVLLIEMDDDKNSMVYLRKLAHLLENKIVNLLFVTDVEFYFKNGNFMFYLYNSLKFYYYCLKNKFAFENVDKEIFFLLYTIVALEWFNGGHLNSFTLEKSALYNPLELSTRRLNSIKRAAQHNRVINCDSEINMDYIRGKRVRTGAHYGKRVVNFDLNQSLH</sequence>
<dbReference type="Pfam" id="PF05112">
    <property type="entry name" value="Baculo_p47"/>
    <property type="match status" value="1"/>
</dbReference>
<dbReference type="GO" id="GO:0046782">
    <property type="term" value="P:regulation of viral transcription"/>
    <property type="evidence" value="ECO:0007669"/>
    <property type="project" value="InterPro"/>
</dbReference>
<accession>A0A097PUW2</accession>
<evidence type="ECO:0000313" key="1">
    <source>
        <dbReference type="EMBL" id="AIU56944.1"/>
    </source>
</evidence>
<dbReference type="OrthoDB" id="6161at10239"/>
<gene>
    <name evidence="1" type="primary">Ac-p47</name>
    <name evidence="2" type="synonym">p47</name>
    <name evidence="2" type="ORF">ACNVgp040</name>
</gene>
<reference evidence="2" key="2">
    <citation type="journal article" date="2016" name="Sci. Rep.">
        <title>Generating a host range-expanded recombinant baculovirus.</title>
        <authorList>
            <person name="Wu C."/>
            <person name="Deng Z."/>
            <person name="Long Z."/>
            <person name="Cai Y."/>
            <person name="Ying Z."/>
            <person name="Yin H."/>
            <person name="Yuan M."/>
            <person name="Clem R.J."/>
            <person name="Yang K."/>
            <person name="Pang Y."/>
        </authorList>
    </citation>
    <scope>NUCLEOTIDE SEQUENCE</scope>
    <source>
        <strain evidence="2">VAcRev-1</strain>
        <strain evidence="3">VAcRev-2</strain>
    </source>
</reference>
<dbReference type="EMBL" id="KM667940">
    <property type="protein sequence ID" value="AIU56944.1"/>
    <property type="molecule type" value="Genomic_DNA"/>
</dbReference>
<proteinExistence type="predicted"/>
<organismHost>
    <name type="scientific">Lepidoptera</name>
    <name type="common">moths &amp; butterflies</name>
    <dbReference type="NCBI Taxonomy" id="7088"/>
</organismHost>
<organism evidence="1">
    <name type="scientific">Autographa californica nuclear polyhedrosis virus</name>
    <name type="common">AcMNPV</name>
    <dbReference type="NCBI Taxonomy" id="46015"/>
    <lineage>
        <taxon>Viruses</taxon>
        <taxon>Viruses incertae sedis</taxon>
        <taxon>Naldaviricetes</taxon>
        <taxon>Lefavirales</taxon>
        <taxon>Baculoviridae</taxon>
        <taxon>Alphabaculovirus</taxon>
        <taxon>Alphabaculovirus aucalifornicae</taxon>
    </lineage>
</organism>
<dbReference type="EMBL" id="KU697902">
    <property type="protein sequence ID" value="ANN45692.1"/>
    <property type="molecule type" value="Genomic_DNA"/>
</dbReference>
<evidence type="ECO:0000313" key="3">
    <source>
        <dbReference type="EMBL" id="ANN45825.1"/>
    </source>
</evidence>
<reference evidence="1" key="1">
    <citation type="submission" date="2014-09" db="EMBL/GenBank/DDBJ databases">
        <title>Complete Genome Sequence of the E2 Strain of Autographa californica Multiple Nucleopolyhedrovirus.</title>
        <authorList>
            <person name="Maghodia A.B."/>
            <person name="Jarvis D.L."/>
            <person name="Geisler C."/>
        </authorList>
    </citation>
    <scope>NUCLEOTIDE SEQUENCE</scope>
    <source>
        <strain evidence="1">E2</strain>
    </source>
</reference>
<protein>
    <submittedName>
        <fullName evidence="1">Ac-p47</fullName>
    </submittedName>
    <submittedName>
        <fullName evidence="2">Transcription regulator</fullName>
    </submittedName>
</protein>
<name>A0A097PUW2_NPVAC</name>
<dbReference type="InterPro" id="IPR007799">
    <property type="entry name" value="Baculo_p47"/>
</dbReference>
<dbReference type="EMBL" id="KU697903">
    <property type="protein sequence ID" value="ANN45825.1"/>
    <property type="molecule type" value="Genomic_DNA"/>
</dbReference>
<evidence type="ECO:0000313" key="2">
    <source>
        <dbReference type="EMBL" id="ANN45692.1"/>
    </source>
</evidence>